<keyword evidence="3" id="KW-1185">Reference proteome</keyword>
<accession>A0A8J7KKW7</accession>
<dbReference type="InterPro" id="IPR006311">
    <property type="entry name" value="TAT_signal"/>
</dbReference>
<evidence type="ECO:0008006" key="4">
    <source>
        <dbReference type="Google" id="ProtNLM"/>
    </source>
</evidence>
<evidence type="ECO:0000313" key="2">
    <source>
        <dbReference type="EMBL" id="MBG6138604.1"/>
    </source>
</evidence>
<feature type="signal peptide" evidence="1">
    <location>
        <begin position="1"/>
        <end position="29"/>
    </location>
</feature>
<dbReference type="PROSITE" id="PS51318">
    <property type="entry name" value="TAT"/>
    <property type="match status" value="1"/>
</dbReference>
<dbReference type="SUPFAM" id="SSF63829">
    <property type="entry name" value="Calcium-dependent phosphotriesterase"/>
    <property type="match status" value="1"/>
</dbReference>
<proteinExistence type="predicted"/>
<organism evidence="2 3">
    <name type="scientific">Longispora fulva</name>
    <dbReference type="NCBI Taxonomy" id="619741"/>
    <lineage>
        <taxon>Bacteria</taxon>
        <taxon>Bacillati</taxon>
        <taxon>Actinomycetota</taxon>
        <taxon>Actinomycetes</taxon>
        <taxon>Micromonosporales</taxon>
        <taxon>Micromonosporaceae</taxon>
        <taxon>Longispora</taxon>
    </lineage>
</organism>
<dbReference type="EMBL" id="JADOUF010000001">
    <property type="protein sequence ID" value="MBG6138604.1"/>
    <property type="molecule type" value="Genomic_DNA"/>
</dbReference>
<sequence>MDRRSVLKTGVAALAATAGAVALGAPASANTGLIKEYVINREPGANPEGIEVTSDGTMYVTSVATGAVYRGHVCEPDLRPFLAPGTDGRTSATGVHRDRRGRLFVAGAATGSLFVYDRSGRLLAQRTVDASASFLNDMSFTSDAVYVTDSVNQTIWRAALTGDRVGQLAPWVTVGAFDPVPQFLNGIVTSSDGRVLLVGEQAADVTYRIDLATRKVSAVRIADGQIFSGDGFLLEGRRLYGVWNRSNAAGEWEFLTRLVELNRDYTAARVVADSAAVSGKVGPTTIARDRGRLLWVNSQLPSAPGTPPYLVTEVPGLR</sequence>
<dbReference type="InterPro" id="IPR011042">
    <property type="entry name" value="6-blade_b-propeller_TolB-like"/>
</dbReference>
<dbReference type="Gene3D" id="2.120.10.30">
    <property type="entry name" value="TolB, C-terminal domain"/>
    <property type="match status" value="1"/>
</dbReference>
<comment type="caution">
    <text evidence="2">The sequence shown here is derived from an EMBL/GenBank/DDBJ whole genome shotgun (WGS) entry which is preliminary data.</text>
</comment>
<name>A0A8J7KKW7_9ACTN</name>
<keyword evidence="1" id="KW-0732">Signal</keyword>
<evidence type="ECO:0000256" key="1">
    <source>
        <dbReference type="SAM" id="SignalP"/>
    </source>
</evidence>
<gene>
    <name evidence="2" type="ORF">IW245_004798</name>
</gene>
<reference evidence="2" key="1">
    <citation type="submission" date="2020-11" db="EMBL/GenBank/DDBJ databases">
        <title>Sequencing the genomes of 1000 actinobacteria strains.</title>
        <authorList>
            <person name="Klenk H.-P."/>
        </authorList>
    </citation>
    <scope>NUCLEOTIDE SEQUENCE</scope>
    <source>
        <strain evidence="2">DSM 45356</strain>
    </source>
</reference>
<dbReference type="RefSeq" id="WP_197005343.1">
    <property type="nucleotide sequence ID" value="NZ_BONS01000025.1"/>
</dbReference>
<dbReference type="Pfam" id="PF20067">
    <property type="entry name" value="SSL_N"/>
    <property type="match status" value="1"/>
</dbReference>
<dbReference type="Proteomes" id="UP000622552">
    <property type="component" value="Unassembled WGS sequence"/>
</dbReference>
<dbReference type="AlphaFoldDB" id="A0A8J7KKW7"/>
<evidence type="ECO:0000313" key="3">
    <source>
        <dbReference type="Proteomes" id="UP000622552"/>
    </source>
</evidence>
<feature type="chain" id="PRO_5035201031" description="Superoxide dismutase" evidence="1">
    <location>
        <begin position="30"/>
        <end position="318"/>
    </location>
</feature>
<protein>
    <recommendedName>
        <fullName evidence="4">Superoxide dismutase</fullName>
    </recommendedName>
</protein>